<dbReference type="InterPro" id="IPR036983">
    <property type="entry name" value="AIM24_sf"/>
</dbReference>
<comment type="caution">
    <text evidence="1">The sequence shown here is derived from an EMBL/GenBank/DDBJ whole genome shotgun (WGS) entry which is preliminary data.</text>
</comment>
<dbReference type="InterPro" id="IPR002838">
    <property type="entry name" value="AIM24"/>
</dbReference>
<gene>
    <name evidence="1" type="ORF">AKG39_18505</name>
</gene>
<dbReference type="Proteomes" id="UP000036873">
    <property type="component" value="Unassembled WGS sequence"/>
</dbReference>
<dbReference type="InterPro" id="IPR016031">
    <property type="entry name" value="Trp_RNA-bd_attenuator-like_dom"/>
</dbReference>
<evidence type="ECO:0000313" key="2">
    <source>
        <dbReference type="Proteomes" id="UP000036873"/>
    </source>
</evidence>
<dbReference type="AlphaFoldDB" id="A0A0L6TVI0"/>
<evidence type="ECO:0000313" key="1">
    <source>
        <dbReference type="EMBL" id="KNZ40279.1"/>
    </source>
</evidence>
<keyword evidence="2" id="KW-1185">Reference proteome</keyword>
<dbReference type="PANTHER" id="PTHR43657:SF1">
    <property type="entry name" value="ALTERED INHERITANCE OF MITOCHONDRIA PROTEIN 24, MITOCHONDRIAL"/>
    <property type="match status" value="1"/>
</dbReference>
<dbReference type="SUPFAM" id="SSF51219">
    <property type="entry name" value="TRAP-like"/>
    <property type="match status" value="1"/>
</dbReference>
<dbReference type="RefSeq" id="WP_050741886.1">
    <property type="nucleotide sequence ID" value="NZ_LGYO01000069.1"/>
</dbReference>
<protein>
    <recommendedName>
        <fullName evidence="3">TIGR00266 family protein</fullName>
    </recommendedName>
</protein>
<organism evidence="1 2">
    <name type="scientific">Acetobacterium bakii</name>
    <dbReference type="NCBI Taxonomy" id="52689"/>
    <lineage>
        <taxon>Bacteria</taxon>
        <taxon>Bacillati</taxon>
        <taxon>Bacillota</taxon>
        <taxon>Clostridia</taxon>
        <taxon>Eubacteriales</taxon>
        <taxon>Eubacteriaceae</taxon>
        <taxon>Acetobacterium</taxon>
    </lineage>
</organism>
<sequence>MKYEIKGGNLPVVLVTMEPGESVFTESGGMSWMTDGIKMDTNTKGGLLKGFKRSLTGDSLFMTTYTAEKNNSHIAFCSDFPGEIKAVTLAKGESIICQKKSFLAGESSLDVDMYFKKNIGVGFFGGEGFILQKISGPGTVFLEMDGSIMEYDLAPGELLKVEQGHIGIFEESVSFDIISVKGMKNILLSGEGLFLATLRGPGKIWLQTMPLSKIIGLVTASMPRTNNG</sequence>
<dbReference type="Pfam" id="PF01987">
    <property type="entry name" value="AIM24"/>
    <property type="match status" value="1"/>
</dbReference>
<dbReference type="OrthoDB" id="9779518at2"/>
<proteinExistence type="predicted"/>
<dbReference type="PATRIC" id="fig|52689.4.peg.3614"/>
<dbReference type="EMBL" id="LGYO01000069">
    <property type="protein sequence ID" value="KNZ40279.1"/>
    <property type="molecule type" value="Genomic_DNA"/>
</dbReference>
<evidence type="ECO:0008006" key="3">
    <source>
        <dbReference type="Google" id="ProtNLM"/>
    </source>
</evidence>
<dbReference type="PANTHER" id="PTHR43657">
    <property type="entry name" value="TRYPTOPHAN RNA-BINDING ATTENUATOR PROTEIN-LIKE PROTEIN"/>
    <property type="match status" value="1"/>
</dbReference>
<reference evidence="2" key="1">
    <citation type="submission" date="2015-07" db="EMBL/GenBank/DDBJ databases">
        <title>Draft genome sequence of Acetobacterium bakii DSM 8293, a potential psychrophilic chemical producer through syngas fermentation.</title>
        <authorList>
            <person name="Song Y."/>
            <person name="Hwang S."/>
            <person name="Cho B.-K."/>
        </authorList>
    </citation>
    <scope>NUCLEOTIDE SEQUENCE [LARGE SCALE GENOMIC DNA]</scope>
    <source>
        <strain evidence="2">DSM 8239</strain>
    </source>
</reference>
<dbReference type="NCBIfam" id="TIGR00266">
    <property type="entry name" value="TIGR00266 family protein"/>
    <property type="match status" value="1"/>
</dbReference>
<name>A0A0L6TVI0_9FIRM</name>
<dbReference type="Gene3D" id="3.60.160.10">
    <property type="entry name" value="Mitochondrial biogenesis AIM24"/>
    <property type="match status" value="1"/>
</dbReference>
<accession>A0A0L6TVI0</accession>